<gene>
    <name evidence="7" type="ORF">CFF01_08785</name>
</gene>
<protein>
    <recommendedName>
        <fullName evidence="1">tRNA-uridine aminocarboxypropyltransferase</fullName>
        <ecNumber evidence="1">2.5.1.25</ecNumber>
    </recommendedName>
</protein>
<keyword evidence="2" id="KW-0808">Transferase</keyword>
<dbReference type="EC" id="2.5.1.25" evidence="1"/>
<dbReference type="InterPro" id="IPR039262">
    <property type="entry name" value="DTWD2/TAPT"/>
</dbReference>
<evidence type="ECO:0000259" key="6">
    <source>
        <dbReference type="SMART" id="SM01144"/>
    </source>
</evidence>
<evidence type="ECO:0000256" key="4">
    <source>
        <dbReference type="ARBA" id="ARBA00022694"/>
    </source>
</evidence>
<evidence type="ECO:0000256" key="3">
    <source>
        <dbReference type="ARBA" id="ARBA00022691"/>
    </source>
</evidence>
<dbReference type="AlphaFoldDB" id="A0AAC9U0G5"/>
<dbReference type="Proteomes" id="UP000198233">
    <property type="component" value="Chromosome"/>
</dbReference>
<reference evidence="7 8" key="1">
    <citation type="submission" date="2017-06" db="EMBL/GenBank/DDBJ databases">
        <title>Complete genome sequence of Shewanella marisflavi EP1 associated with anaerobic 2,4-dinitrotoluene reduction and salt tolerance.</title>
        <authorList>
            <person name="Huang J."/>
        </authorList>
    </citation>
    <scope>NUCLEOTIDE SEQUENCE [LARGE SCALE GENOMIC DNA]</scope>
    <source>
        <strain evidence="7 8">EP1</strain>
    </source>
</reference>
<comment type="similarity">
    <text evidence="5">Belongs to the TDD superfamily. DTWD2 family.</text>
</comment>
<evidence type="ECO:0000256" key="5">
    <source>
        <dbReference type="ARBA" id="ARBA00034489"/>
    </source>
</evidence>
<dbReference type="InterPro" id="IPR005636">
    <property type="entry name" value="DTW"/>
</dbReference>
<proteinExistence type="inferred from homology"/>
<evidence type="ECO:0000313" key="7">
    <source>
        <dbReference type="EMBL" id="ASJ96672.1"/>
    </source>
</evidence>
<evidence type="ECO:0000256" key="1">
    <source>
        <dbReference type="ARBA" id="ARBA00012386"/>
    </source>
</evidence>
<keyword evidence="4" id="KW-0819">tRNA processing</keyword>
<dbReference type="GO" id="GO:0008033">
    <property type="term" value="P:tRNA processing"/>
    <property type="evidence" value="ECO:0007669"/>
    <property type="project" value="UniProtKB-KW"/>
</dbReference>
<dbReference type="EMBL" id="CP022272">
    <property type="protein sequence ID" value="ASJ96672.1"/>
    <property type="molecule type" value="Genomic_DNA"/>
</dbReference>
<evidence type="ECO:0000256" key="2">
    <source>
        <dbReference type="ARBA" id="ARBA00022679"/>
    </source>
</evidence>
<organism evidence="7 8">
    <name type="scientific">Shewanella marisflavi</name>
    <dbReference type="NCBI Taxonomy" id="260364"/>
    <lineage>
        <taxon>Bacteria</taxon>
        <taxon>Pseudomonadati</taxon>
        <taxon>Pseudomonadota</taxon>
        <taxon>Gammaproteobacteria</taxon>
        <taxon>Alteromonadales</taxon>
        <taxon>Shewanellaceae</taxon>
        <taxon>Shewanella</taxon>
    </lineage>
</organism>
<dbReference type="PANTHER" id="PTHR21392">
    <property type="entry name" value="TRNA-URIDINE AMINOCARBOXYPROPYLTRANSFERASE 2"/>
    <property type="match status" value="1"/>
</dbReference>
<dbReference type="KEGG" id="smav:CFF01_08785"/>
<dbReference type="GO" id="GO:0016432">
    <property type="term" value="F:tRNA-uridine aminocarboxypropyltransferase activity"/>
    <property type="evidence" value="ECO:0007669"/>
    <property type="project" value="UniProtKB-EC"/>
</dbReference>
<sequence>MKFILLTHAREYERPSNTGTLALQHFPELCRRVPWSRVEPDAWLKQACESGEALLLFPPSDESPPAFTLEALVEEAQTPLPQQIIILDATWQEARKMVRQSPYLQQARRLSLSEASTSRYRLRRNQVDQGLCTIECIISLLRGMEMSDEAQVLDAAFDAFMSEHSQVKAPSDRHIEND</sequence>
<dbReference type="SMART" id="SM01144">
    <property type="entry name" value="DTW"/>
    <property type="match status" value="1"/>
</dbReference>
<dbReference type="PANTHER" id="PTHR21392:SF0">
    <property type="entry name" value="TRNA-URIDINE AMINOCARBOXYPROPYLTRANSFERASE 2"/>
    <property type="match status" value="1"/>
</dbReference>
<keyword evidence="3" id="KW-0949">S-adenosyl-L-methionine</keyword>
<name>A0AAC9U0G5_9GAMM</name>
<evidence type="ECO:0000313" key="8">
    <source>
        <dbReference type="Proteomes" id="UP000198233"/>
    </source>
</evidence>
<accession>A0AAC9U0G5</accession>
<dbReference type="Pfam" id="PF03942">
    <property type="entry name" value="DTW"/>
    <property type="match status" value="1"/>
</dbReference>
<feature type="domain" description="DTW" evidence="6">
    <location>
        <begin position="1"/>
        <end position="169"/>
    </location>
</feature>
<dbReference type="RefSeq" id="WP_088904551.1">
    <property type="nucleotide sequence ID" value="NZ_CP022272.1"/>
</dbReference>